<evidence type="ECO:0000256" key="4">
    <source>
        <dbReference type="ARBA" id="ARBA00022723"/>
    </source>
</evidence>
<dbReference type="InterPro" id="IPR036136">
    <property type="entry name" value="Nit/Sulf_reduc_fer-like_dom_sf"/>
</dbReference>
<dbReference type="Gene3D" id="3.90.480.20">
    <property type="match status" value="1"/>
</dbReference>
<protein>
    <submittedName>
        <fullName evidence="10">Nitrite/sulfite reductase</fullName>
    </submittedName>
</protein>
<sequence>MARETAAQRVERIKSEKDGLSVLADIKEYAISNKEIDPEDIDRFKWYGLYTQNKNLQDDNDETLYFMLRIKLEQGAINVDQLRCLSKISEEFARSTADFTTRQDIQFHFIKVIDLPEIFERIQNVGLSSVFAAGDVPRNVATCPVTGIDKDDLYDTTYLAHDINNYLRGNPELVNLPRKYKIGISGCSKHCMGHEIQDLSFTAVKIDGEVLFAVSVGGGLGSNKKIALHLGYVLAAQVLDTVKVITTVYRDHGLRKSRKKARLGHLIDEWGLDKFKACIEEKLGFELIKKPSFKATPYARREHFGIHKSSIAGYSYIGCAINGGHIGSKGLADLADILEKYQATTIKATNTQNFIVLDVPDKNSEKLANTLLDINVDARPSPFKARTISCTGIKFCKFAVVETKDQAILLASYLEKRFPNFDETVSISLNGCPNSCAHPHVVDIGLMGTKVKDEEGNSVAGFELILGGNLEGEVSNFGLKTGIKILPKYLNRTVESIIEQYINSGQNGLHGFLKENIENENFIESLREVWIER</sequence>
<keyword evidence="7" id="KW-0411">Iron-sulfur</keyword>
<keyword evidence="6" id="KW-0408">Iron</keyword>
<evidence type="ECO:0000256" key="6">
    <source>
        <dbReference type="ARBA" id="ARBA00023004"/>
    </source>
</evidence>
<evidence type="ECO:0000313" key="10">
    <source>
        <dbReference type="EMBL" id="MDM5263965.1"/>
    </source>
</evidence>
<keyword evidence="5" id="KW-0560">Oxidoreductase</keyword>
<dbReference type="PRINTS" id="PR00397">
    <property type="entry name" value="SIROHAEM"/>
</dbReference>
<dbReference type="Pfam" id="PF01077">
    <property type="entry name" value="NIR_SIR"/>
    <property type="match status" value="2"/>
</dbReference>
<evidence type="ECO:0000256" key="2">
    <source>
        <dbReference type="ARBA" id="ARBA00022485"/>
    </source>
</evidence>
<keyword evidence="2" id="KW-0004">4Fe-4S</keyword>
<dbReference type="InterPro" id="IPR051329">
    <property type="entry name" value="NIR_SIR_4Fe-4S"/>
</dbReference>
<organism evidence="10 11">
    <name type="scientific">Sulfurovum xiamenensis</name>
    <dbReference type="NCBI Taxonomy" id="3019066"/>
    <lineage>
        <taxon>Bacteria</taxon>
        <taxon>Pseudomonadati</taxon>
        <taxon>Campylobacterota</taxon>
        <taxon>Epsilonproteobacteria</taxon>
        <taxon>Campylobacterales</taxon>
        <taxon>Sulfurovaceae</taxon>
        <taxon>Sulfurovum</taxon>
    </lineage>
</organism>
<dbReference type="PROSITE" id="PS00365">
    <property type="entry name" value="NIR_SIR"/>
    <property type="match status" value="1"/>
</dbReference>
<dbReference type="Pfam" id="PF03460">
    <property type="entry name" value="NIR_SIR_ferr"/>
    <property type="match status" value="2"/>
</dbReference>
<dbReference type="InterPro" id="IPR045854">
    <property type="entry name" value="NO2/SO3_Rdtase_4Fe4S_sf"/>
</dbReference>
<feature type="domain" description="Nitrite/Sulfite reductase ferredoxin-like" evidence="9">
    <location>
        <begin position="313"/>
        <end position="372"/>
    </location>
</feature>
<dbReference type="PANTHER" id="PTHR32439">
    <property type="entry name" value="FERREDOXIN--NITRITE REDUCTASE, CHLOROPLASTIC"/>
    <property type="match status" value="1"/>
</dbReference>
<gene>
    <name evidence="10" type="ORF">PF327_07110</name>
</gene>
<evidence type="ECO:0000256" key="1">
    <source>
        <dbReference type="ARBA" id="ARBA00010429"/>
    </source>
</evidence>
<accession>A0ABT7QSA4</accession>
<dbReference type="SUPFAM" id="SSF56014">
    <property type="entry name" value="Nitrite and sulphite reductase 4Fe-4S domain-like"/>
    <property type="match status" value="2"/>
</dbReference>
<dbReference type="InterPro" id="IPR006066">
    <property type="entry name" value="NO2/SO3_Rdtase_FeS/sirohaem_BS"/>
</dbReference>
<keyword evidence="11" id="KW-1185">Reference proteome</keyword>
<feature type="domain" description="Nitrite/sulphite reductase 4Fe-4S" evidence="8">
    <location>
        <begin position="134"/>
        <end position="285"/>
    </location>
</feature>
<comment type="caution">
    <text evidence="10">The sequence shown here is derived from an EMBL/GenBank/DDBJ whole genome shotgun (WGS) entry which is preliminary data.</text>
</comment>
<proteinExistence type="inferred from homology"/>
<dbReference type="Gene3D" id="3.30.413.10">
    <property type="entry name" value="Sulfite Reductase Hemoprotein, domain 1"/>
    <property type="match status" value="2"/>
</dbReference>
<evidence type="ECO:0000256" key="7">
    <source>
        <dbReference type="ARBA" id="ARBA00023014"/>
    </source>
</evidence>
<evidence type="ECO:0000259" key="8">
    <source>
        <dbReference type="Pfam" id="PF01077"/>
    </source>
</evidence>
<name>A0ABT7QSA4_9BACT</name>
<dbReference type="SUPFAM" id="SSF55124">
    <property type="entry name" value="Nitrite/Sulfite reductase N-terminal domain-like"/>
    <property type="match status" value="2"/>
</dbReference>
<comment type="similarity">
    <text evidence="1">Belongs to the nitrite and sulfite reductase 4Fe-4S domain family.</text>
</comment>
<dbReference type="PANTHER" id="PTHR32439:SF0">
    <property type="entry name" value="FERREDOXIN--NITRITE REDUCTASE, CHLOROPLASTIC"/>
    <property type="match status" value="1"/>
</dbReference>
<dbReference type="EMBL" id="JAQIBC010000003">
    <property type="protein sequence ID" value="MDM5263965.1"/>
    <property type="molecule type" value="Genomic_DNA"/>
</dbReference>
<keyword evidence="3" id="KW-0349">Heme</keyword>
<evidence type="ECO:0000259" key="9">
    <source>
        <dbReference type="Pfam" id="PF03460"/>
    </source>
</evidence>
<dbReference type="Proteomes" id="UP001169066">
    <property type="component" value="Unassembled WGS sequence"/>
</dbReference>
<evidence type="ECO:0000256" key="3">
    <source>
        <dbReference type="ARBA" id="ARBA00022617"/>
    </source>
</evidence>
<evidence type="ECO:0000256" key="5">
    <source>
        <dbReference type="ARBA" id="ARBA00023002"/>
    </source>
</evidence>
<evidence type="ECO:0000313" key="11">
    <source>
        <dbReference type="Proteomes" id="UP001169066"/>
    </source>
</evidence>
<dbReference type="InterPro" id="IPR005117">
    <property type="entry name" value="NiRdtase/SiRdtase_haem-b_fer"/>
</dbReference>
<reference evidence="10" key="1">
    <citation type="submission" date="2023-01" db="EMBL/GenBank/DDBJ databases">
        <title>Sulfurovum sp. XTW-4 genome assembly.</title>
        <authorList>
            <person name="Wang J."/>
        </authorList>
    </citation>
    <scope>NUCLEOTIDE SEQUENCE</scope>
    <source>
        <strain evidence="10">XTW-4</strain>
    </source>
</reference>
<feature type="domain" description="Nitrite/Sulfite reductase ferredoxin-like" evidence="9">
    <location>
        <begin position="61"/>
        <end position="124"/>
    </location>
</feature>
<keyword evidence="4" id="KW-0479">Metal-binding</keyword>
<dbReference type="InterPro" id="IPR006067">
    <property type="entry name" value="NO2/SO3_Rdtase_4Fe4S_dom"/>
</dbReference>
<dbReference type="RefSeq" id="WP_289401893.1">
    <property type="nucleotide sequence ID" value="NZ_JAQIBC010000003.1"/>
</dbReference>
<feature type="domain" description="Nitrite/sulphite reductase 4Fe-4S" evidence="8">
    <location>
        <begin position="388"/>
        <end position="506"/>
    </location>
</feature>